<dbReference type="EMBL" id="UOFF01000429">
    <property type="protein sequence ID" value="VAW57635.1"/>
    <property type="molecule type" value="Genomic_DNA"/>
</dbReference>
<keyword evidence="3" id="KW-0804">Transcription</keyword>
<dbReference type="PRINTS" id="PR00455">
    <property type="entry name" value="HTHTETR"/>
</dbReference>
<dbReference type="InterPro" id="IPR001647">
    <property type="entry name" value="HTH_TetR"/>
</dbReference>
<evidence type="ECO:0000256" key="2">
    <source>
        <dbReference type="ARBA" id="ARBA00023125"/>
    </source>
</evidence>
<dbReference type="Gene3D" id="1.10.357.10">
    <property type="entry name" value="Tetracycline Repressor, domain 2"/>
    <property type="match status" value="1"/>
</dbReference>
<protein>
    <recommendedName>
        <fullName evidence="4">HTH tetR-type domain-containing protein</fullName>
    </recommendedName>
</protein>
<dbReference type="InterPro" id="IPR009057">
    <property type="entry name" value="Homeodomain-like_sf"/>
</dbReference>
<evidence type="ECO:0000256" key="3">
    <source>
        <dbReference type="ARBA" id="ARBA00023163"/>
    </source>
</evidence>
<evidence type="ECO:0000313" key="5">
    <source>
        <dbReference type="EMBL" id="VAW57635.1"/>
    </source>
</evidence>
<dbReference type="Pfam" id="PF00440">
    <property type="entry name" value="TetR_N"/>
    <property type="match status" value="1"/>
</dbReference>
<dbReference type="Gene3D" id="1.10.10.60">
    <property type="entry name" value="Homeodomain-like"/>
    <property type="match status" value="1"/>
</dbReference>
<dbReference type="SUPFAM" id="SSF46689">
    <property type="entry name" value="Homeodomain-like"/>
    <property type="match status" value="1"/>
</dbReference>
<sequence length="254" mass="29300">MTLETTQITEPPMTRKQKELFAREQLILDTAQDIMHHQGMQSLTMERIAAEIEYSKGTIYSHFSSKEEIISAISCRCMDQIFEMFIRARDYPGNHRERIAAIGLAHSIYSQLHPDEMQNMQLIKSSAIREKISAEKQFNLFQKEQKITEVVMQIVRDAMHDGDIPKDQPFMPDSIVLGLWTMGYGSSLLNMSGIPFEKLGMQQPLDMMLINSHKLLDSYQWKPLSSEFDIHALREKLCDALFAKEIKQLNSETP</sequence>
<evidence type="ECO:0000256" key="1">
    <source>
        <dbReference type="ARBA" id="ARBA00023015"/>
    </source>
</evidence>
<dbReference type="InterPro" id="IPR050109">
    <property type="entry name" value="HTH-type_TetR-like_transc_reg"/>
</dbReference>
<dbReference type="GO" id="GO:0000976">
    <property type="term" value="F:transcription cis-regulatory region binding"/>
    <property type="evidence" value="ECO:0007669"/>
    <property type="project" value="TreeGrafter"/>
</dbReference>
<gene>
    <name evidence="5" type="ORF">MNBD_GAMMA07-1391</name>
</gene>
<dbReference type="GO" id="GO:0003700">
    <property type="term" value="F:DNA-binding transcription factor activity"/>
    <property type="evidence" value="ECO:0007669"/>
    <property type="project" value="TreeGrafter"/>
</dbReference>
<reference evidence="5" key="1">
    <citation type="submission" date="2018-06" db="EMBL/GenBank/DDBJ databases">
        <authorList>
            <person name="Zhirakovskaya E."/>
        </authorList>
    </citation>
    <scope>NUCLEOTIDE SEQUENCE</scope>
</reference>
<accession>A0A3B0WNS5</accession>
<proteinExistence type="predicted"/>
<dbReference type="PANTHER" id="PTHR30055">
    <property type="entry name" value="HTH-TYPE TRANSCRIPTIONAL REGULATOR RUTR"/>
    <property type="match status" value="1"/>
</dbReference>
<dbReference type="PROSITE" id="PS50977">
    <property type="entry name" value="HTH_TETR_2"/>
    <property type="match status" value="1"/>
</dbReference>
<name>A0A3B0WNS5_9ZZZZ</name>
<feature type="domain" description="HTH tetR-type" evidence="4">
    <location>
        <begin position="21"/>
        <end position="81"/>
    </location>
</feature>
<evidence type="ECO:0000259" key="4">
    <source>
        <dbReference type="PROSITE" id="PS50977"/>
    </source>
</evidence>
<dbReference type="AlphaFoldDB" id="A0A3B0WNS5"/>
<organism evidence="5">
    <name type="scientific">hydrothermal vent metagenome</name>
    <dbReference type="NCBI Taxonomy" id="652676"/>
    <lineage>
        <taxon>unclassified sequences</taxon>
        <taxon>metagenomes</taxon>
        <taxon>ecological metagenomes</taxon>
    </lineage>
</organism>
<keyword evidence="1" id="KW-0805">Transcription regulation</keyword>
<dbReference type="PANTHER" id="PTHR30055:SF234">
    <property type="entry name" value="HTH-TYPE TRANSCRIPTIONAL REGULATOR BETI"/>
    <property type="match status" value="1"/>
</dbReference>
<keyword evidence="2" id="KW-0238">DNA-binding</keyword>